<evidence type="ECO:0000313" key="3">
    <source>
        <dbReference type="EMBL" id="PPK86658.1"/>
    </source>
</evidence>
<feature type="signal peptide" evidence="1">
    <location>
        <begin position="1"/>
        <end position="19"/>
    </location>
</feature>
<dbReference type="EMBL" id="PTJC01000006">
    <property type="protein sequence ID" value="PPK86658.1"/>
    <property type="molecule type" value="Genomic_DNA"/>
</dbReference>
<evidence type="ECO:0000313" key="4">
    <source>
        <dbReference type="Proteomes" id="UP000237662"/>
    </source>
</evidence>
<sequence length="335" mass="37016">MKMLLQLLFLFLLPFTAFAQRPITQLKAMPSRSLELPVSLAKAVSDTIFPGFVNDTCFTNPNKGITAYFDENEAFEGFLTGSNTYSDYEKLQRFVYTETQNFQITEVITTFFEIGAETINDGYLFAVVYDELDASGNLDAPLGTSDTVLLEDIDLEDFISFTFSNPVEVSNDSFFVGINLTGVYNDVADTTGYIGVASTYFNCGDGTNVLEIYPIGTQLYYDTFYESWGVNLELFMATIIETETTSARQPIADYAASIAPNPATETVTVRFNAGQPGRYGASLTDLNGRQLRQQVIEGGNRNSQMDWPVGDLPAGMYLFHVDGPAGRQSGKLMVH</sequence>
<evidence type="ECO:0000256" key="1">
    <source>
        <dbReference type="SAM" id="SignalP"/>
    </source>
</evidence>
<dbReference type="Proteomes" id="UP000237662">
    <property type="component" value="Unassembled WGS sequence"/>
</dbReference>
<proteinExistence type="predicted"/>
<organism evidence="3 4">
    <name type="scientific">Neolewinella xylanilytica</name>
    <dbReference type="NCBI Taxonomy" id="1514080"/>
    <lineage>
        <taxon>Bacteria</taxon>
        <taxon>Pseudomonadati</taxon>
        <taxon>Bacteroidota</taxon>
        <taxon>Saprospiria</taxon>
        <taxon>Saprospirales</taxon>
        <taxon>Lewinellaceae</taxon>
        <taxon>Neolewinella</taxon>
    </lineage>
</organism>
<name>A0A2S6I651_9BACT</name>
<accession>A0A2S6I651</accession>
<dbReference type="Pfam" id="PF18962">
    <property type="entry name" value="Por_Secre_tail"/>
    <property type="match status" value="1"/>
</dbReference>
<feature type="chain" id="PRO_5015679582" evidence="1">
    <location>
        <begin position="20"/>
        <end position="335"/>
    </location>
</feature>
<feature type="domain" description="Secretion system C-terminal sorting" evidence="2">
    <location>
        <begin position="259"/>
        <end position="334"/>
    </location>
</feature>
<evidence type="ECO:0000259" key="2">
    <source>
        <dbReference type="Pfam" id="PF18962"/>
    </source>
</evidence>
<protein>
    <submittedName>
        <fullName evidence="3">Putative secreted protein (Por secretion system target)</fullName>
    </submittedName>
</protein>
<dbReference type="AlphaFoldDB" id="A0A2S6I651"/>
<dbReference type="NCBIfam" id="TIGR04183">
    <property type="entry name" value="Por_Secre_tail"/>
    <property type="match status" value="1"/>
</dbReference>
<keyword evidence="4" id="KW-1185">Reference proteome</keyword>
<gene>
    <name evidence="3" type="ORF">CLV84_3593</name>
</gene>
<reference evidence="3 4" key="1">
    <citation type="submission" date="2018-02" db="EMBL/GenBank/DDBJ databases">
        <title>Genomic Encyclopedia of Archaeal and Bacterial Type Strains, Phase II (KMG-II): from individual species to whole genera.</title>
        <authorList>
            <person name="Goeker M."/>
        </authorList>
    </citation>
    <scope>NUCLEOTIDE SEQUENCE [LARGE SCALE GENOMIC DNA]</scope>
    <source>
        <strain evidence="3 4">DSM 29526</strain>
    </source>
</reference>
<comment type="caution">
    <text evidence="3">The sequence shown here is derived from an EMBL/GenBank/DDBJ whole genome shotgun (WGS) entry which is preliminary data.</text>
</comment>
<dbReference type="InterPro" id="IPR026444">
    <property type="entry name" value="Secre_tail"/>
</dbReference>
<keyword evidence="1" id="KW-0732">Signal</keyword>